<accession>T5LUC4</accession>
<dbReference type="OrthoDB" id="5330162at2"/>
<name>T5LUC4_9HELI</name>
<reference evidence="1 2" key="1">
    <citation type="journal article" date="2014" name="Genome Announc.">
        <title>Draft genome sequences of six enterohepatic helicobacter species isolated from humans and one from rhesus macaques.</title>
        <authorList>
            <person name="Shen Z."/>
            <person name="Sheh A."/>
            <person name="Young S.K."/>
            <person name="Abouelliel A."/>
            <person name="Ward D.V."/>
            <person name="Earl A.M."/>
            <person name="Fox J.G."/>
        </authorList>
    </citation>
    <scope>NUCLEOTIDE SEQUENCE [LARGE SCALE GENOMIC DNA]</scope>
    <source>
        <strain evidence="1 2">ATCC 43879</strain>
    </source>
</reference>
<dbReference type="NCBIfam" id="TIGR01414">
    <property type="entry name" value="autotrans_barl"/>
    <property type="match status" value="1"/>
</dbReference>
<protein>
    <submittedName>
        <fullName evidence="1">Outer membrane autotransporter barrel domain-containing protein</fullName>
    </submittedName>
</protein>
<dbReference type="EMBL" id="ACDN02000002">
    <property type="protein sequence ID" value="EQM94830.1"/>
    <property type="molecule type" value="Genomic_DNA"/>
</dbReference>
<comment type="caution">
    <text evidence="1">The sequence shown here is derived from an EMBL/GenBank/DDBJ whole genome shotgun (WGS) entry which is preliminary data.</text>
</comment>
<dbReference type="Proteomes" id="UP000005085">
    <property type="component" value="Unassembled WGS sequence"/>
</dbReference>
<dbReference type="InterPro" id="IPR036709">
    <property type="entry name" value="Autotransporte_beta_dom_sf"/>
</dbReference>
<dbReference type="Gene3D" id="2.40.128.130">
    <property type="entry name" value="Autotransporter beta-domain"/>
    <property type="match status" value="1"/>
</dbReference>
<dbReference type="InterPro" id="IPR006315">
    <property type="entry name" value="OM_autotransptr_brl_dom"/>
</dbReference>
<evidence type="ECO:0000313" key="2">
    <source>
        <dbReference type="Proteomes" id="UP000005085"/>
    </source>
</evidence>
<dbReference type="AlphaFoldDB" id="T5LUC4"/>
<organism evidence="1 2">
    <name type="scientific">Helicobacter bilis ATCC 43879</name>
    <dbReference type="NCBI Taxonomy" id="613026"/>
    <lineage>
        <taxon>Bacteria</taxon>
        <taxon>Pseudomonadati</taxon>
        <taxon>Campylobacterota</taxon>
        <taxon>Epsilonproteobacteria</taxon>
        <taxon>Campylobacterales</taxon>
        <taxon>Helicobacteraceae</taxon>
        <taxon>Helicobacter</taxon>
    </lineage>
</organism>
<keyword evidence="2" id="KW-1185">Reference proteome</keyword>
<dbReference type="SUPFAM" id="SSF103515">
    <property type="entry name" value="Autotransporter"/>
    <property type="match status" value="1"/>
</dbReference>
<sequence>MAGNSFVSSINVQNGLFYATNNIDSFVGVLEAGLGAKLGQNTAINLSYGGEFGAQVKTHNINVRVGWQF</sequence>
<evidence type="ECO:0000313" key="1">
    <source>
        <dbReference type="EMBL" id="EQM94830.1"/>
    </source>
</evidence>
<dbReference type="RefSeq" id="WP_005220139.1">
    <property type="nucleotide sequence ID" value="NZ_KI392032.1"/>
</dbReference>
<gene>
    <name evidence="1" type="ORF">HRAG_02393</name>
</gene>
<proteinExistence type="predicted"/>
<dbReference type="HOGENOM" id="CLU_2770191_0_0_7"/>
<dbReference type="GO" id="GO:0019867">
    <property type="term" value="C:outer membrane"/>
    <property type="evidence" value="ECO:0007669"/>
    <property type="project" value="InterPro"/>
</dbReference>